<comment type="similarity">
    <text evidence="6">Belongs to the class V-like SAM-binding methyltransferase superfamily. Histone-lysine methyltransferase family. SETD6 subfamily.</text>
</comment>
<dbReference type="InterPro" id="IPR015353">
    <property type="entry name" value="Rubisco_LSMT_subst-bd"/>
</dbReference>
<evidence type="ECO:0000313" key="10">
    <source>
        <dbReference type="Proteomes" id="UP000828390"/>
    </source>
</evidence>
<dbReference type="FunFam" id="3.90.1410.10:FF:000007">
    <property type="entry name" value="Ribosomal lysine N-methyltransferase 4"/>
    <property type="match status" value="1"/>
</dbReference>
<dbReference type="EC" id="2.1.1.-" evidence="6"/>
<evidence type="ECO:0000256" key="7">
    <source>
        <dbReference type="SAM" id="MobiDB-lite"/>
    </source>
</evidence>
<dbReference type="SUPFAM" id="SSF81822">
    <property type="entry name" value="RuBisCo LSMT C-terminal, substrate-binding domain"/>
    <property type="match status" value="1"/>
</dbReference>
<dbReference type="EMBL" id="JAIWYP010000001">
    <property type="protein sequence ID" value="KAH3890933.1"/>
    <property type="molecule type" value="Genomic_DNA"/>
</dbReference>
<feature type="domain" description="SET" evidence="8">
    <location>
        <begin position="47"/>
        <end position="282"/>
    </location>
</feature>
<keyword evidence="5 6" id="KW-0539">Nucleus</keyword>
<accession>A0A9D4NAG5</accession>
<dbReference type="AlphaFoldDB" id="A0A9D4NAG5"/>
<dbReference type="InterPro" id="IPR011383">
    <property type="entry name" value="N-lys_methylase_SETD6"/>
</dbReference>
<dbReference type="Pfam" id="PF00856">
    <property type="entry name" value="SET"/>
    <property type="match status" value="1"/>
</dbReference>
<feature type="compositionally biased region" description="Acidic residues" evidence="7">
    <location>
        <begin position="219"/>
        <end position="230"/>
    </location>
</feature>
<evidence type="ECO:0000256" key="3">
    <source>
        <dbReference type="ARBA" id="ARBA00022679"/>
    </source>
</evidence>
<keyword evidence="4 6" id="KW-0949">S-adenosyl-L-methionine</keyword>
<dbReference type="InterPro" id="IPR001214">
    <property type="entry name" value="SET_dom"/>
</dbReference>
<comment type="function">
    <text evidence="6">Protein-lysine N-methyltransferase.</text>
</comment>
<dbReference type="OrthoDB" id="341421at2759"/>
<feature type="region of interest" description="Disordered" evidence="7">
    <location>
        <begin position="215"/>
        <end position="238"/>
    </location>
</feature>
<dbReference type="PANTHER" id="PTHR13271:SF34">
    <property type="entry name" value="N-LYSINE METHYLTRANSFERASE SETD6"/>
    <property type="match status" value="1"/>
</dbReference>
<dbReference type="GO" id="GO:0005634">
    <property type="term" value="C:nucleus"/>
    <property type="evidence" value="ECO:0007669"/>
    <property type="project" value="UniProtKB-SubCell"/>
</dbReference>
<keyword evidence="10" id="KW-1185">Reference proteome</keyword>
<proteinExistence type="inferred from homology"/>
<dbReference type="PANTHER" id="PTHR13271">
    <property type="entry name" value="UNCHARACTERIZED PUTATIVE METHYLTRANSFERASE"/>
    <property type="match status" value="1"/>
</dbReference>
<dbReference type="InterPro" id="IPR046341">
    <property type="entry name" value="SET_dom_sf"/>
</dbReference>
<dbReference type="GO" id="GO:0016279">
    <property type="term" value="F:protein-lysine N-methyltransferase activity"/>
    <property type="evidence" value="ECO:0007669"/>
    <property type="project" value="UniProtKB-UniRule"/>
</dbReference>
<dbReference type="InterPro" id="IPR050600">
    <property type="entry name" value="SETD3_SETD6_MTase"/>
</dbReference>
<keyword evidence="2 6" id="KW-0489">Methyltransferase</keyword>
<dbReference type="CDD" id="cd19178">
    <property type="entry name" value="SET_SETD6"/>
    <property type="match status" value="1"/>
</dbReference>
<dbReference type="InterPro" id="IPR036464">
    <property type="entry name" value="Rubisco_LSMT_subst-bd_sf"/>
</dbReference>
<dbReference type="SUPFAM" id="SSF82199">
    <property type="entry name" value="SET domain"/>
    <property type="match status" value="1"/>
</dbReference>
<dbReference type="InterPro" id="IPR044430">
    <property type="entry name" value="SETD6_SET"/>
</dbReference>
<evidence type="ECO:0000256" key="6">
    <source>
        <dbReference type="PIRNR" id="PIRNR011771"/>
    </source>
</evidence>
<reference evidence="9" key="2">
    <citation type="submission" date="2020-11" db="EMBL/GenBank/DDBJ databases">
        <authorList>
            <person name="McCartney M.A."/>
            <person name="Auch B."/>
            <person name="Kono T."/>
            <person name="Mallez S."/>
            <person name="Becker A."/>
            <person name="Gohl D.M."/>
            <person name="Silverstein K.A.T."/>
            <person name="Koren S."/>
            <person name="Bechman K.B."/>
            <person name="Herman A."/>
            <person name="Abrahante J.E."/>
            <person name="Garbe J."/>
        </authorList>
    </citation>
    <scope>NUCLEOTIDE SEQUENCE</scope>
    <source>
        <strain evidence="9">Duluth1</strain>
        <tissue evidence="9">Whole animal</tissue>
    </source>
</reference>
<sequence length="465" mass="52840">MAASMKRNALANTDENQDIKRSKITSDDKNLESFLSWAAENGFGLSDKVIVARESACAQYGMIAIADISDGETLFQIPRKMLLHPGTTDISDILEKERDKIQGSSGWAPLLISLMYEYTSEQSPWRPYFNLVPDFTELDLPMFWNKEDRNSLLKGSGVIEAVEKDLKNIEEEFTTIVLPFIKAHADIFHSQCQELEFYKKMVAFVMSYSFTEPASISNNEDEDDDDDDDEKSGSPPPMMVPMADILNHVAKNNAHLKFEKEALKMVAIKDIPKGEEVFNTYGELANWHLLHMYGFAERYPSNHWDTVEISSLVIAQAMEVLSVNTHDMIKKKTSHLADLNLYGEDVGFILGVDGVLDEMEMCDVLKVSCMNESQLEKRTENEGWESDEEDDEGTSLCYDNFLNLSKEWKAILKRSAELTLPRYSRSIEEDRAMLQSSSHSGRQQYSLYTVNGQKMLLQTLINKCS</sequence>
<evidence type="ECO:0000256" key="2">
    <source>
        <dbReference type="ARBA" id="ARBA00022603"/>
    </source>
</evidence>
<dbReference type="PROSITE" id="PS50280">
    <property type="entry name" value="SET"/>
    <property type="match status" value="1"/>
</dbReference>
<evidence type="ECO:0000313" key="9">
    <source>
        <dbReference type="EMBL" id="KAH3890933.1"/>
    </source>
</evidence>
<comment type="caution">
    <text evidence="9">The sequence shown here is derived from an EMBL/GenBank/DDBJ whole genome shotgun (WGS) entry which is preliminary data.</text>
</comment>
<reference evidence="9" key="1">
    <citation type="journal article" date="2019" name="bioRxiv">
        <title>The Genome of the Zebra Mussel, Dreissena polymorpha: A Resource for Invasive Species Research.</title>
        <authorList>
            <person name="McCartney M.A."/>
            <person name="Auch B."/>
            <person name="Kono T."/>
            <person name="Mallez S."/>
            <person name="Zhang Y."/>
            <person name="Obille A."/>
            <person name="Becker A."/>
            <person name="Abrahante J.E."/>
            <person name="Garbe J."/>
            <person name="Badalamenti J.P."/>
            <person name="Herman A."/>
            <person name="Mangelson H."/>
            <person name="Liachko I."/>
            <person name="Sullivan S."/>
            <person name="Sone E.D."/>
            <person name="Koren S."/>
            <person name="Silverstein K.A.T."/>
            <person name="Beckman K.B."/>
            <person name="Gohl D.M."/>
        </authorList>
    </citation>
    <scope>NUCLEOTIDE SEQUENCE</scope>
    <source>
        <strain evidence="9">Duluth1</strain>
        <tissue evidence="9">Whole animal</tissue>
    </source>
</reference>
<dbReference type="Gene3D" id="3.90.1420.10">
    <property type="entry name" value="Rubisco LSMT, substrate-binding domain"/>
    <property type="match status" value="1"/>
</dbReference>
<evidence type="ECO:0000256" key="1">
    <source>
        <dbReference type="ARBA" id="ARBA00004123"/>
    </source>
</evidence>
<organism evidence="9 10">
    <name type="scientific">Dreissena polymorpha</name>
    <name type="common">Zebra mussel</name>
    <name type="synonym">Mytilus polymorpha</name>
    <dbReference type="NCBI Taxonomy" id="45954"/>
    <lineage>
        <taxon>Eukaryota</taxon>
        <taxon>Metazoa</taxon>
        <taxon>Spiralia</taxon>
        <taxon>Lophotrochozoa</taxon>
        <taxon>Mollusca</taxon>
        <taxon>Bivalvia</taxon>
        <taxon>Autobranchia</taxon>
        <taxon>Heteroconchia</taxon>
        <taxon>Euheterodonta</taxon>
        <taxon>Imparidentia</taxon>
        <taxon>Neoheterodontei</taxon>
        <taxon>Myida</taxon>
        <taxon>Dreissenoidea</taxon>
        <taxon>Dreissenidae</taxon>
        <taxon>Dreissena</taxon>
    </lineage>
</organism>
<evidence type="ECO:0000256" key="5">
    <source>
        <dbReference type="ARBA" id="ARBA00023242"/>
    </source>
</evidence>
<dbReference type="Pfam" id="PF09273">
    <property type="entry name" value="Rubis-subs-bind"/>
    <property type="match status" value="1"/>
</dbReference>
<keyword evidence="3 6" id="KW-0808">Transferase</keyword>
<protein>
    <recommendedName>
        <fullName evidence="6">N-lysine methyltransferase</fullName>
        <ecNumber evidence="6">2.1.1.-</ecNumber>
    </recommendedName>
</protein>
<comment type="subcellular location">
    <subcellularLocation>
        <location evidence="1 6">Nucleus</location>
    </subcellularLocation>
</comment>
<dbReference type="Gene3D" id="3.90.1410.10">
    <property type="entry name" value="set domain protein methyltransferase, domain 1"/>
    <property type="match status" value="1"/>
</dbReference>
<dbReference type="PIRSF" id="PIRSF011771">
    <property type="entry name" value="RMS1_SET"/>
    <property type="match status" value="1"/>
</dbReference>
<gene>
    <name evidence="9" type="ORF">DPMN_015022</name>
</gene>
<name>A0A9D4NAG5_DREPO</name>
<dbReference type="GO" id="GO:0032259">
    <property type="term" value="P:methylation"/>
    <property type="evidence" value="ECO:0007669"/>
    <property type="project" value="UniProtKB-KW"/>
</dbReference>
<evidence type="ECO:0000259" key="8">
    <source>
        <dbReference type="PROSITE" id="PS50280"/>
    </source>
</evidence>
<dbReference type="Proteomes" id="UP000828390">
    <property type="component" value="Unassembled WGS sequence"/>
</dbReference>
<evidence type="ECO:0000256" key="4">
    <source>
        <dbReference type="ARBA" id="ARBA00022691"/>
    </source>
</evidence>